<proteinExistence type="predicted"/>
<dbReference type="Pfam" id="PF14136">
    <property type="entry name" value="DUF4303"/>
    <property type="match status" value="1"/>
</dbReference>
<protein>
    <submittedName>
        <fullName evidence="2">Uncharacterized protein</fullName>
    </submittedName>
</protein>
<name>A0ABM7WW62_9BACT</name>
<dbReference type="InterPro" id="IPR025409">
    <property type="entry name" value="DUF4303"/>
</dbReference>
<gene>
    <name evidence="2" type="ORF">AMOR_27380</name>
</gene>
<sequence>MTDHRRPAGASPAALAAPPPAASPHGIAFDLGAFRRELVSRTAAAVQALRARVGSETLYAFALFLDAEATHTTVSASANTEEALAQRAAARAEIDPRYRGESGRRLLRWSTPDWGYHDFSAEMRALAIPPVVDWKPGTDVALYAALAGALKAVDRAGLFGRGAERAFLTVNVLAPSASPAFFLKGLKLLNPRPTVERHLHETSMAPFVRCVNRAPRRERMRIWLALYEDLYMEWRTPIAEEARARGMSPWDVEVELARFGPKVVPSLVDLLAHYGFASPFDHNRGLETREVWLAGSALFLLRRIGGVQEREIARLQKLVADFVERDRRLKIAPTLAENTARVLWQLRPRRFPEPVMDPQTYKLLNPEPFLLRNTER</sequence>
<feature type="region of interest" description="Disordered" evidence="1">
    <location>
        <begin position="1"/>
        <end position="20"/>
    </location>
</feature>
<dbReference type="RefSeq" id="WP_248362034.1">
    <property type="nucleotide sequence ID" value="NZ_AP025591.1"/>
</dbReference>
<evidence type="ECO:0000313" key="2">
    <source>
        <dbReference type="EMBL" id="BDG03742.1"/>
    </source>
</evidence>
<accession>A0ABM7WW62</accession>
<evidence type="ECO:0000256" key="1">
    <source>
        <dbReference type="SAM" id="MobiDB-lite"/>
    </source>
</evidence>
<dbReference type="EMBL" id="AP025591">
    <property type="protein sequence ID" value="BDG03742.1"/>
    <property type="molecule type" value="Genomic_DNA"/>
</dbReference>
<keyword evidence="3" id="KW-1185">Reference proteome</keyword>
<organism evidence="2 3">
    <name type="scientific">Anaeromyxobacter oryzae</name>
    <dbReference type="NCBI Taxonomy" id="2918170"/>
    <lineage>
        <taxon>Bacteria</taxon>
        <taxon>Pseudomonadati</taxon>
        <taxon>Myxococcota</taxon>
        <taxon>Myxococcia</taxon>
        <taxon>Myxococcales</taxon>
        <taxon>Cystobacterineae</taxon>
        <taxon>Anaeromyxobacteraceae</taxon>
        <taxon>Anaeromyxobacter</taxon>
    </lineage>
</organism>
<evidence type="ECO:0000313" key="3">
    <source>
        <dbReference type="Proteomes" id="UP001162891"/>
    </source>
</evidence>
<dbReference type="Proteomes" id="UP001162891">
    <property type="component" value="Chromosome"/>
</dbReference>
<reference evidence="3" key="1">
    <citation type="journal article" date="2022" name="Int. J. Syst. Evol. Microbiol.">
        <title>Anaeromyxobacter oryzae sp. nov., Anaeromyxobacter diazotrophicus sp. nov. and Anaeromyxobacter paludicola sp. nov., isolated from paddy soils.</title>
        <authorList>
            <person name="Itoh H."/>
            <person name="Xu Z."/>
            <person name="Mise K."/>
            <person name="Masuda Y."/>
            <person name="Ushijima N."/>
            <person name="Hayakawa C."/>
            <person name="Shiratori Y."/>
            <person name="Senoo K."/>
        </authorList>
    </citation>
    <scope>NUCLEOTIDE SEQUENCE [LARGE SCALE GENOMIC DNA]</scope>
    <source>
        <strain evidence="3">Red232</strain>
    </source>
</reference>